<dbReference type="KEGG" id="atl:Athai_01620"/>
<feature type="compositionally biased region" description="Basic and acidic residues" evidence="1">
    <location>
        <begin position="30"/>
        <end position="43"/>
    </location>
</feature>
<protein>
    <recommendedName>
        <fullName evidence="4">Centromere-binding protein ParB C-terminal domain-containing protein</fullName>
    </recommendedName>
</protein>
<dbReference type="Gene3D" id="6.10.180.30">
    <property type="match status" value="1"/>
</dbReference>
<evidence type="ECO:0000313" key="3">
    <source>
        <dbReference type="Proteomes" id="UP000611640"/>
    </source>
</evidence>
<dbReference type="AlphaFoldDB" id="A0A7R7HV97"/>
<name>A0A7R7HV97_9ACTN</name>
<organism evidence="2 3">
    <name type="scientific">Actinocatenispora thailandica</name>
    <dbReference type="NCBI Taxonomy" id="227318"/>
    <lineage>
        <taxon>Bacteria</taxon>
        <taxon>Bacillati</taxon>
        <taxon>Actinomycetota</taxon>
        <taxon>Actinomycetes</taxon>
        <taxon>Micromonosporales</taxon>
        <taxon>Micromonosporaceae</taxon>
        <taxon>Actinocatenispora</taxon>
    </lineage>
</organism>
<gene>
    <name evidence="2" type="ORF">Athai_01620</name>
</gene>
<dbReference type="Proteomes" id="UP000611640">
    <property type="component" value="Chromosome"/>
</dbReference>
<keyword evidence="3" id="KW-1185">Reference proteome</keyword>
<accession>A0A7R7HV97</accession>
<evidence type="ECO:0000313" key="2">
    <source>
        <dbReference type="EMBL" id="BCJ32659.1"/>
    </source>
</evidence>
<dbReference type="EMBL" id="AP023355">
    <property type="protein sequence ID" value="BCJ32659.1"/>
    <property type="molecule type" value="Genomic_DNA"/>
</dbReference>
<reference evidence="2 3" key="1">
    <citation type="submission" date="2020-08" db="EMBL/GenBank/DDBJ databases">
        <title>Whole genome shotgun sequence of Actinocatenispora thailandica NBRC 105041.</title>
        <authorList>
            <person name="Komaki H."/>
            <person name="Tamura T."/>
        </authorList>
    </citation>
    <scope>NUCLEOTIDE SEQUENCE [LARGE SCALE GENOMIC DNA]</scope>
    <source>
        <strain evidence="2 3">NBRC 105041</strain>
    </source>
</reference>
<feature type="region of interest" description="Disordered" evidence="1">
    <location>
        <begin position="1"/>
        <end position="68"/>
    </location>
</feature>
<evidence type="ECO:0008006" key="4">
    <source>
        <dbReference type="Google" id="ProtNLM"/>
    </source>
</evidence>
<evidence type="ECO:0000256" key="1">
    <source>
        <dbReference type="SAM" id="MobiDB-lite"/>
    </source>
</evidence>
<sequence length="161" mass="17104">MPGPATAPPVRTSGYRPARTGTERPAPPTRQEDRGTEGSKHSVEIPGAAPEPDRMPAGLGIDPAERTPRSFHLSRQVLERARAAAYWLSSTDGAGPTTISELVERAVRQEVERLEAEHNDGQPFPAVVGRMRTGPGAAGAERIRRAQRARRRAAGGSAGTG</sequence>
<proteinExistence type="predicted"/>
<feature type="region of interest" description="Disordered" evidence="1">
    <location>
        <begin position="114"/>
        <end position="161"/>
    </location>
</feature>